<comment type="subcellular location">
    <subcellularLocation>
        <location evidence="1">Cell envelope</location>
    </subcellularLocation>
</comment>
<dbReference type="InterPro" id="IPR050553">
    <property type="entry name" value="Thioredoxin_ResA/DsbE_sf"/>
</dbReference>
<protein>
    <submittedName>
        <fullName evidence="8">Protein-disulfide reductase DsbD family protein</fullName>
    </submittedName>
</protein>
<dbReference type="InterPro" id="IPR036249">
    <property type="entry name" value="Thioredoxin-like_sf"/>
</dbReference>
<evidence type="ECO:0000259" key="7">
    <source>
        <dbReference type="PROSITE" id="PS51352"/>
    </source>
</evidence>
<dbReference type="Pfam" id="PF11412">
    <property type="entry name" value="DsbD_N"/>
    <property type="match status" value="1"/>
</dbReference>
<feature type="transmembrane region" description="Helical" evidence="5">
    <location>
        <begin position="241"/>
        <end position="262"/>
    </location>
</feature>
<dbReference type="SUPFAM" id="SSF52833">
    <property type="entry name" value="Thioredoxin-like"/>
    <property type="match status" value="1"/>
</dbReference>
<feature type="transmembrane region" description="Helical" evidence="5">
    <location>
        <begin position="196"/>
        <end position="221"/>
    </location>
</feature>
<feature type="transmembrane region" description="Helical" evidence="5">
    <location>
        <begin position="314"/>
        <end position="331"/>
    </location>
</feature>
<dbReference type="Pfam" id="PF08534">
    <property type="entry name" value="Redoxin"/>
    <property type="match status" value="1"/>
</dbReference>
<dbReference type="PROSITE" id="PS00194">
    <property type="entry name" value="THIOREDOXIN_1"/>
    <property type="match status" value="1"/>
</dbReference>
<dbReference type="PANTHER" id="PTHR42852">
    <property type="entry name" value="THIOL:DISULFIDE INTERCHANGE PROTEIN DSBE"/>
    <property type="match status" value="1"/>
</dbReference>
<keyword evidence="5" id="KW-0812">Transmembrane</keyword>
<evidence type="ECO:0000256" key="1">
    <source>
        <dbReference type="ARBA" id="ARBA00004196"/>
    </source>
</evidence>
<keyword evidence="5" id="KW-0472">Membrane</keyword>
<dbReference type="InterPro" id="IPR001640">
    <property type="entry name" value="Lgt"/>
</dbReference>
<keyword evidence="2" id="KW-0201">Cytochrome c-type biogenesis</keyword>
<dbReference type="EMBL" id="CP125947">
    <property type="protein sequence ID" value="WHS63436.1"/>
    <property type="molecule type" value="Genomic_DNA"/>
</dbReference>
<feature type="chain" id="PRO_5046173303" evidence="6">
    <location>
        <begin position="25"/>
        <end position="479"/>
    </location>
</feature>
<dbReference type="Gene3D" id="2.60.40.1250">
    <property type="entry name" value="Thiol:disulfide interchange protein DsbD, N-terminal domain"/>
    <property type="match status" value="1"/>
</dbReference>
<feature type="transmembrane region" description="Helical" evidence="5">
    <location>
        <begin position="285"/>
        <end position="302"/>
    </location>
</feature>
<dbReference type="PANTHER" id="PTHR42852:SF6">
    <property type="entry name" value="THIOL:DISULFIDE INTERCHANGE PROTEIN DSBE"/>
    <property type="match status" value="1"/>
</dbReference>
<keyword evidence="6" id="KW-0732">Signal</keyword>
<reference evidence="8 9" key="1">
    <citation type="submission" date="2023-05" db="EMBL/GenBank/DDBJ databases">
        <authorList>
            <person name="Yin Y."/>
            <person name="Lu Z."/>
        </authorList>
    </citation>
    <scope>NUCLEOTIDE SEQUENCE [LARGE SCALE GENOMIC DNA]</scope>
    <source>
        <strain evidence="8 9">ZM22</strain>
    </source>
</reference>
<feature type="domain" description="Thioredoxin" evidence="7">
    <location>
        <begin position="336"/>
        <end position="473"/>
    </location>
</feature>
<evidence type="ECO:0000256" key="4">
    <source>
        <dbReference type="ARBA" id="ARBA00023284"/>
    </source>
</evidence>
<feature type="signal peptide" evidence="6">
    <location>
        <begin position="1"/>
        <end position="24"/>
    </location>
</feature>
<evidence type="ECO:0000256" key="3">
    <source>
        <dbReference type="ARBA" id="ARBA00023157"/>
    </source>
</evidence>
<dbReference type="InterPro" id="IPR017937">
    <property type="entry name" value="Thioredoxin_CS"/>
</dbReference>
<dbReference type="CDD" id="cd02966">
    <property type="entry name" value="TlpA_like_family"/>
    <property type="match status" value="1"/>
</dbReference>
<dbReference type="PROSITE" id="PS51352">
    <property type="entry name" value="THIOREDOXIN_2"/>
    <property type="match status" value="1"/>
</dbReference>
<evidence type="ECO:0000313" key="9">
    <source>
        <dbReference type="Proteomes" id="UP001240697"/>
    </source>
</evidence>
<dbReference type="RefSeq" id="WP_283484590.1">
    <property type="nucleotide sequence ID" value="NZ_CP125947.1"/>
</dbReference>
<evidence type="ECO:0000256" key="5">
    <source>
        <dbReference type="SAM" id="Phobius"/>
    </source>
</evidence>
<dbReference type="InterPro" id="IPR013740">
    <property type="entry name" value="Redoxin"/>
</dbReference>
<gene>
    <name evidence="8" type="ORF">QMY55_12805</name>
</gene>
<dbReference type="InterPro" id="IPR013766">
    <property type="entry name" value="Thioredoxin_domain"/>
</dbReference>
<dbReference type="Gene3D" id="3.40.30.10">
    <property type="entry name" value="Glutaredoxin"/>
    <property type="match status" value="1"/>
</dbReference>
<proteinExistence type="predicted"/>
<dbReference type="SUPFAM" id="SSF74863">
    <property type="entry name" value="Thiol:disulfide interchange protein DsbD, N-terminal domain (DsbD-alpha)"/>
    <property type="match status" value="1"/>
</dbReference>
<accession>A0ABY8SLS0</accession>
<dbReference type="InterPro" id="IPR036929">
    <property type="entry name" value="DsbDN_sf"/>
</dbReference>
<keyword evidence="5" id="KW-1133">Transmembrane helix</keyword>
<evidence type="ECO:0000256" key="6">
    <source>
        <dbReference type="SAM" id="SignalP"/>
    </source>
</evidence>
<organism evidence="8 9">
    <name type="scientific">Comamonas resistens</name>
    <dbReference type="NCBI Taxonomy" id="3046670"/>
    <lineage>
        <taxon>Bacteria</taxon>
        <taxon>Pseudomonadati</taxon>
        <taxon>Pseudomonadota</taxon>
        <taxon>Betaproteobacteria</taxon>
        <taxon>Burkholderiales</taxon>
        <taxon>Comamonadaceae</taxon>
        <taxon>Comamonas</taxon>
    </lineage>
</organism>
<keyword evidence="4" id="KW-0676">Redox-active center</keyword>
<keyword evidence="3" id="KW-1015">Disulfide bond</keyword>
<evidence type="ECO:0000313" key="8">
    <source>
        <dbReference type="EMBL" id="WHS63436.1"/>
    </source>
</evidence>
<sequence length="479" mass="52621">MPVSRLAAIVLLPASLLMGAAAPAQPLQVPGLLQQQQGNGSSSTEVLGSEQAFVLTPPAPSAIKTEGTRQLLQLHWRIEPGYYLYRDQLKLSDAQGQPLALNIPQGQTLTDAFFGTVQVFHDELRIEAALPQRSEQWPLQLQWQGCAHAGVCYPAQQQSISVQQLGQLASAEAASIDSAVEAIPISTSSPSWLQSLALPASVLIGPMALPTMALALFLAMLLSQWWARRQQLRLEQAVDALLMRSFLVGLLAARLAYVGQWWQEYLQPVTHSAASVLQIVDIRDGGWNLWAGLAAAAAWTLWRARRNTALRRATLQALAAGAFILIAAHALRNWVEPEKPAIPAITLVTASTQTVDLRSYQGQPLVINLWATWCPPCRREMPVLAQAQKEHPDIRFLWINQGEDAAAVMRYLQAMALPLPQVLLDPEQRASAHWQQRGLPSTYFYDAQGQLRGMRMGELSRASLAEQLTRIAPARPPAR</sequence>
<keyword evidence="9" id="KW-1185">Reference proteome</keyword>
<dbReference type="Proteomes" id="UP001240697">
    <property type="component" value="Chromosome"/>
</dbReference>
<dbReference type="Pfam" id="PF01790">
    <property type="entry name" value="LGT"/>
    <property type="match status" value="1"/>
</dbReference>
<evidence type="ECO:0000256" key="2">
    <source>
        <dbReference type="ARBA" id="ARBA00022748"/>
    </source>
</evidence>
<name>A0ABY8SLS0_9BURK</name>
<dbReference type="InterPro" id="IPR028250">
    <property type="entry name" value="DsbDN"/>
</dbReference>